<gene>
    <name evidence="1" type="ORF">FTOL_13890</name>
</gene>
<dbReference type="Proteomes" id="UP001187734">
    <property type="component" value="Unassembled WGS sequence"/>
</dbReference>
<keyword evidence="2" id="KW-1185">Reference proteome</keyword>
<evidence type="ECO:0000313" key="2">
    <source>
        <dbReference type="Proteomes" id="UP001187734"/>
    </source>
</evidence>
<organism evidence="1 2">
    <name type="scientific">Fusarium torulosum</name>
    <dbReference type="NCBI Taxonomy" id="33205"/>
    <lineage>
        <taxon>Eukaryota</taxon>
        <taxon>Fungi</taxon>
        <taxon>Dikarya</taxon>
        <taxon>Ascomycota</taxon>
        <taxon>Pezizomycotina</taxon>
        <taxon>Sordariomycetes</taxon>
        <taxon>Hypocreomycetidae</taxon>
        <taxon>Hypocreales</taxon>
        <taxon>Nectriaceae</taxon>
        <taxon>Fusarium</taxon>
    </lineage>
</organism>
<dbReference type="EMBL" id="ONZP01001160">
    <property type="protein sequence ID" value="SPJ93284.1"/>
    <property type="molecule type" value="Genomic_DNA"/>
</dbReference>
<dbReference type="AlphaFoldDB" id="A0AAE8SQB4"/>
<proteinExistence type="predicted"/>
<comment type="caution">
    <text evidence="1">The sequence shown here is derived from an EMBL/GenBank/DDBJ whole genome shotgun (WGS) entry which is preliminary data.</text>
</comment>
<accession>A0AAE8SQB4</accession>
<evidence type="ECO:0000313" key="1">
    <source>
        <dbReference type="EMBL" id="SPJ93284.1"/>
    </source>
</evidence>
<name>A0AAE8SQB4_9HYPO</name>
<protein>
    <submittedName>
        <fullName evidence="1">Uncharacterized protein</fullName>
    </submittedName>
</protein>
<reference evidence="1" key="1">
    <citation type="submission" date="2018-03" db="EMBL/GenBank/DDBJ databases">
        <authorList>
            <person name="Guldener U."/>
        </authorList>
    </citation>
    <scope>NUCLEOTIDE SEQUENCE</scope>
</reference>
<sequence length="50" mass="5743">MRVFASNEESAEDRACPCPVGADLRRIDFGESTERWNWECREAIPVVKCI</sequence>